<dbReference type="GO" id="GO:0016020">
    <property type="term" value="C:membrane"/>
    <property type="evidence" value="ECO:0007669"/>
    <property type="project" value="UniProtKB-SubCell"/>
</dbReference>
<dbReference type="Gene3D" id="1.20.1250.20">
    <property type="entry name" value="MFS general substrate transporter like domains"/>
    <property type="match status" value="1"/>
</dbReference>
<keyword evidence="10" id="KW-1185">Reference proteome</keyword>
<dbReference type="PROSITE" id="PS50850">
    <property type="entry name" value="MFS"/>
    <property type="match status" value="1"/>
</dbReference>
<dbReference type="Proteomes" id="UP000434172">
    <property type="component" value="Unassembled WGS sequence"/>
</dbReference>
<feature type="domain" description="Major facilitator superfamily (MFS) profile" evidence="8">
    <location>
        <begin position="33"/>
        <end position="470"/>
    </location>
</feature>
<dbReference type="InterPro" id="IPR005828">
    <property type="entry name" value="MFS_sugar_transport-like"/>
</dbReference>
<comment type="subcellular location">
    <subcellularLocation>
        <location evidence="1">Membrane</location>
        <topology evidence="1">Multi-pass membrane protein</topology>
    </subcellularLocation>
</comment>
<dbReference type="AlphaFoldDB" id="A0A8H3ZSC6"/>
<keyword evidence="3" id="KW-0813">Transport</keyword>
<keyword evidence="5 7" id="KW-1133">Transmembrane helix</keyword>
<feature type="transmembrane region" description="Helical" evidence="7">
    <location>
        <begin position="447"/>
        <end position="466"/>
    </location>
</feature>
<dbReference type="Pfam" id="PF00083">
    <property type="entry name" value="Sugar_tr"/>
    <property type="match status" value="1"/>
</dbReference>
<dbReference type="PANTHER" id="PTHR48022:SF52">
    <property type="entry name" value="SUGAR TRANSPORTER, PUTATIVE-RELATED"/>
    <property type="match status" value="1"/>
</dbReference>
<feature type="transmembrane region" description="Helical" evidence="7">
    <location>
        <begin position="377"/>
        <end position="397"/>
    </location>
</feature>
<feature type="transmembrane region" description="Helical" evidence="7">
    <location>
        <begin position="163"/>
        <end position="185"/>
    </location>
</feature>
<dbReference type="GO" id="GO:0005351">
    <property type="term" value="F:carbohydrate:proton symporter activity"/>
    <property type="evidence" value="ECO:0007669"/>
    <property type="project" value="TreeGrafter"/>
</dbReference>
<feature type="transmembrane region" description="Helical" evidence="7">
    <location>
        <begin position="418"/>
        <end position="435"/>
    </location>
</feature>
<protein>
    <submittedName>
        <fullName evidence="9">Hexose transporter protein</fullName>
    </submittedName>
</protein>
<feature type="transmembrane region" description="Helical" evidence="7">
    <location>
        <begin position="323"/>
        <end position="340"/>
    </location>
</feature>
<evidence type="ECO:0000256" key="3">
    <source>
        <dbReference type="ARBA" id="ARBA00022448"/>
    </source>
</evidence>
<evidence type="ECO:0000256" key="7">
    <source>
        <dbReference type="SAM" id="Phobius"/>
    </source>
</evidence>
<evidence type="ECO:0000259" key="8">
    <source>
        <dbReference type="PROSITE" id="PS50850"/>
    </source>
</evidence>
<dbReference type="SUPFAM" id="SSF103473">
    <property type="entry name" value="MFS general substrate transporter"/>
    <property type="match status" value="1"/>
</dbReference>
<evidence type="ECO:0000313" key="9">
    <source>
        <dbReference type="EMBL" id="KAF0321865.1"/>
    </source>
</evidence>
<dbReference type="InterPro" id="IPR036259">
    <property type="entry name" value="MFS_trans_sf"/>
</dbReference>
<proteinExistence type="inferred from homology"/>
<accession>A0A8H3ZSC6</accession>
<dbReference type="InterPro" id="IPR050360">
    <property type="entry name" value="MFS_Sugar_Transporters"/>
</dbReference>
<comment type="caution">
    <text evidence="9">The sequence shown here is derived from an EMBL/GenBank/DDBJ whole genome shotgun (WGS) entry which is preliminary data.</text>
</comment>
<dbReference type="OrthoDB" id="6133115at2759"/>
<organism evidence="9 10">
    <name type="scientific">Colletotrichum asianum</name>
    <dbReference type="NCBI Taxonomy" id="702518"/>
    <lineage>
        <taxon>Eukaryota</taxon>
        <taxon>Fungi</taxon>
        <taxon>Dikarya</taxon>
        <taxon>Ascomycota</taxon>
        <taxon>Pezizomycotina</taxon>
        <taxon>Sordariomycetes</taxon>
        <taxon>Hypocreomycetidae</taxon>
        <taxon>Glomerellales</taxon>
        <taxon>Glomerellaceae</taxon>
        <taxon>Colletotrichum</taxon>
        <taxon>Colletotrichum gloeosporioides species complex</taxon>
    </lineage>
</organism>
<name>A0A8H3ZSC6_9PEZI</name>
<dbReference type="PRINTS" id="PR00171">
    <property type="entry name" value="SUGRTRNSPORT"/>
</dbReference>
<dbReference type="InterPro" id="IPR020846">
    <property type="entry name" value="MFS_dom"/>
</dbReference>
<comment type="similarity">
    <text evidence="2">Belongs to the major facilitator superfamily. Sugar transporter (TC 2.A.1.1) family.</text>
</comment>
<sequence>MPSESESPTYAAHRNNTNPCWWKDSGLRWSVFYNFGCMLCPFYLGYDQGLLTGLQALPSWNEYFDHPQGQWLGIISASIFLPGVVMGFPSAWICNHWGRKTCILLASIFVIAGAIWNALSRNVTHFIISRVTMGIGGAMVKVSAPALLQETAHPRLRPTVGSLYYGCYYIGSLLSSIMCIIGLSVPGDWSWRFPCLLILVGPAAVLSVLATAPESPRFLLLKGQENKALQMLAKYHANGDINDELVQWEFREMKEAIKAEAISHKTSYVDFFRTTGNRKRLLVSAVMAIGVNWVGNGIVGYYLAPVLRSVGISKPQDILSVNAGLAGWNLIVAEIAGLYVEDFGRRPIFFVSMIGMIISYSFVMGFSAGFAETGTTALGVAAVPFLFLFFGSYDIAWTTLNYTYVAELMPFSLRTKGLAIYLCVQQLGNTFNQFVNPIALQALTWRYYAVYIAVDCLYVVIIYFCFPETKKMSIEEASMIFDHGWDGRKAVIALQNASGNHTVIAKASTGSSEHVEATTVKM</sequence>
<dbReference type="InterPro" id="IPR003663">
    <property type="entry name" value="Sugar/inositol_transpt"/>
</dbReference>
<keyword evidence="6 7" id="KW-0472">Membrane</keyword>
<feature type="transmembrane region" description="Helical" evidence="7">
    <location>
        <begin position="71"/>
        <end position="94"/>
    </location>
</feature>
<dbReference type="EMBL" id="WOWK01000067">
    <property type="protein sequence ID" value="KAF0321865.1"/>
    <property type="molecule type" value="Genomic_DNA"/>
</dbReference>
<feature type="transmembrane region" description="Helical" evidence="7">
    <location>
        <begin position="101"/>
        <end position="119"/>
    </location>
</feature>
<reference evidence="9 10" key="1">
    <citation type="submission" date="2019-12" db="EMBL/GenBank/DDBJ databases">
        <title>A genome sequence resource for the geographically widespread anthracnose pathogen Colletotrichum asianum.</title>
        <authorList>
            <person name="Meng Y."/>
        </authorList>
    </citation>
    <scope>NUCLEOTIDE SEQUENCE [LARGE SCALE GENOMIC DNA]</scope>
    <source>
        <strain evidence="9 10">ICMP 18580</strain>
    </source>
</reference>
<feature type="transmembrane region" description="Helical" evidence="7">
    <location>
        <begin position="191"/>
        <end position="212"/>
    </location>
</feature>
<evidence type="ECO:0000256" key="5">
    <source>
        <dbReference type="ARBA" id="ARBA00022989"/>
    </source>
</evidence>
<evidence type="ECO:0000313" key="10">
    <source>
        <dbReference type="Proteomes" id="UP000434172"/>
    </source>
</evidence>
<feature type="transmembrane region" description="Helical" evidence="7">
    <location>
        <begin position="281"/>
        <end position="303"/>
    </location>
</feature>
<evidence type="ECO:0000256" key="1">
    <source>
        <dbReference type="ARBA" id="ARBA00004141"/>
    </source>
</evidence>
<dbReference type="PANTHER" id="PTHR48022">
    <property type="entry name" value="PLASTIDIC GLUCOSE TRANSPORTER 4"/>
    <property type="match status" value="1"/>
</dbReference>
<keyword evidence="4 7" id="KW-0812">Transmembrane</keyword>
<dbReference type="FunFam" id="1.20.1250.20:FF:000134">
    <property type="entry name" value="MFS sugar transporter protein"/>
    <property type="match status" value="1"/>
</dbReference>
<gene>
    <name evidence="9" type="ORF">GQ607_010999</name>
</gene>
<evidence type="ECO:0000256" key="4">
    <source>
        <dbReference type="ARBA" id="ARBA00022692"/>
    </source>
</evidence>
<evidence type="ECO:0000256" key="2">
    <source>
        <dbReference type="ARBA" id="ARBA00010992"/>
    </source>
</evidence>
<evidence type="ECO:0000256" key="6">
    <source>
        <dbReference type="ARBA" id="ARBA00023136"/>
    </source>
</evidence>
<feature type="transmembrane region" description="Helical" evidence="7">
    <location>
        <begin position="347"/>
        <end position="371"/>
    </location>
</feature>
<feature type="transmembrane region" description="Helical" evidence="7">
    <location>
        <begin position="31"/>
        <end position="51"/>
    </location>
</feature>